<evidence type="ECO:0000256" key="1">
    <source>
        <dbReference type="SAM" id="SignalP"/>
    </source>
</evidence>
<evidence type="ECO:0000259" key="2">
    <source>
        <dbReference type="Pfam" id="PF13628"/>
    </source>
</evidence>
<organism evidence="3 4">
    <name type="scientific">Cellvibrio zantedeschiae</name>
    <dbReference type="NCBI Taxonomy" id="1237077"/>
    <lineage>
        <taxon>Bacteria</taxon>
        <taxon>Pseudomonadati</taxon>
        <taxon>Pseudomonadota</taxon>
        <taxon>Gammaproteobacteria</taxon>
        <taxon>Cellvibrionales</taxon>
        <taxon>Cellvibrionaceae</taxon>
        <taxon>Cellvibrio</taxon>
    </lineage>
</organism>
<feature type="domain" description="DUF4142" evidence="2">
    <location>
        <begin position="32"/>
        <end position="164"/>
    </location>
</feature>
<name>A0ABQ3AZ73_9GAMM</name>
<dbReference type="InterPro" id="IPR012347">
    <property type="entry name" value="Ferritin-like"/>
</dbReference>
<dbReference type="InterPro" id="IPR025419">
    <property type="entry name" value="DUF4142"/>
</dbReference>
<dbReference type="EMBL" id="BMYZ01000001">
    <property type="protein sequence ID" value="GGY71836.1"/>
    <property type="molecule type" value="Genomic_DNA"/>
</dbReference>
<gene>
    <name evidence="3" type="ORF">GCM10011613_15910</name>
</gene>
<feature type="chain" id="PRO_5046536604" evidence="1">
    <location>
        <begin position="26"/>
        <end position="171"/>
    </location>
</feature>
<evidence type="ECO:0000313" key="3">
    <source>
        <dbReference type="EMBL" id="GGY71836.1"/>
    </source>
</evidence>
<sequence length="171" mass="18452">MKMTKLFLTSAFLFSLGALCNTAMAKDTIEPAKFVDEASAGGVAEIETSKLALQKSTSPAVKTFAQEMINDHTAANKELSAIAAKKNLKVSTEAELANKAKALILKQRDGESFDEAYAKNQVKAHKDTIELFNKAAVSPDVELASFAVATLPKLEHHLHSAEALAKTYEKK</sequence>
<keyword evidence="1" id="KW-0732">Signal</keyword>
<comment type="caution">
    <text evidence="3">The sequence shown here is derived from an EMBL/GenBank/DDBJ whole genome shotgun (WGS) entry which is preliminary data.</text>
</comment>
<reference evidence="4" key="1">
    <citation type="journal article" date="2019" name="Int. J. Syst. Evol. Microbiol.">
        <title>The Global Catalogue of Microorganisms (GCM) 10K type strain sequencing project: providing services to taxonomists for standard genome sequencing and annotation.</title>
        <authorList>
            <consortium name="The Broad Institute Genomics Platform"/>
            <consortium name="The Broad Institute Genome Sequencing Center for Infectious Disease"/>
            <person name="Wu L."/>
            <person name="Ma J."/>
        </authorList>
    </citation>
    <scope>NUCLEOTIDE SEQUENCE [LARGE SCALE GENOMIC DNA]</scope>
    <source>
        <strain evidence="4">KCTC 32239</strain>
    </source>
</reference>
<dbReference type="Pfam" id="PF13628">
    <property type="entry name" value="DUF4142"/>
    <property type="match status" value="1"/>
</dbReference>
<keyword evidence="4" id="KW-1185">Reference proteome</keyword>
<evidence type="ECO:0000313" key="4">
    <source>
        <dbReference type="Proteomes" id="UP000619761"/>
    </source>
</evidence>
<dbReference type="Proteomes" id="UP000619761">
    <property type="component" value="Unassembled WGS sequence"/>
</dbReference>
<dbReference type="Gene3D" id="1.20.1260.10">
    <property type="match status" value="1"/>
</dbReference>
<dbReference type="PANTHER" id="PTHR38593:SF1">
    <property type="entry name" value="BLR2558 PROTEIN"/>
    <property type="match status" value="1"/>
</dbReference>
<accession>A0ABQ3AZ73</accession>
<dbReference type="PANTHER" id="PTHR38593">
    <property type="entry name" value="BLR2558 PROTEIN"/>
    <property type="match status" value="1"/>
</dbReference>
<proteinExistence type="predicted"/>
<feature type="signal peptide" evidence="1">
    <location>
        <begin position="1"/>
        <end position="25"/>
    </location>
</feature>
<protein>
    <submittedName>
        <fullName evidence="3">Membrane protein</fullName>
    </submittedName>
</protein>